<dbReference type="Gene3D" id="3.40.462.10">
    <property type="entry name" value="FAD-linked oxidases, C-terminal domain"/>
    <property type="match status" value="1"/>
</dbReference>
<dbReference type="SUPFAM" id="SSF55103">
    <property type="entry name" value="FAD-linked oxidases, C-terminal domain"/>
    <property type="match status" value="1"/>
</dbReference>
<evidence type="ECO:0000313" key="5">
    <source>
        <dbReference type="EMBL" id="TQE98216.1"/>
    </source>
</evidence>
<sequence length="533" mass="58655">MQDGFRSALEEWAQVVGPGRVLSRQDAEHRYGGSTIGVRSDITGAVRPTSAGEVQAIVSIAHRHSIPLYPVSTGRNWGYGTANPVTAACVLDLSEMQRIVDVDAELGLVTVEPGVTQGMLHEFLVERGLPFMVPVTGAGPTCSVLGNALERGFGITPHCDHFGAVMSVEAVLGDGRTYRGPFAEMGVEGIDRAHKWGIGPYVDGLFAQSGFGVVTRMTIALARVPEDFCAFFFGARSDSALEELVTSIRQVMRSTGGSAGFVNLMNAQRMLAMLEPFPEDTAVGGVIPDHHVARMAKRNGVMRWNGIGAIYGSKEVVRAARRTIRRLLRAHVDRLVFVRRNSLKWFRYAERFLPRTPRERVARMVHALEQSMDIMQGIPREVALPLAYWRSGRRPPPGEYMNPARDGCGLMWYAPLVVMKPALVRDYVETLTRICHEHGMNPLITLTTLSDRCFDSTVPLLFDRSDAAACSRAEDCYQALFEAGLGKGFVPYRVSTRAMSRLTRSGEFWRTVADLKGAVDPSNIVAPGRYARL</sequence>
<dbReference type="Pfam" id="PF01565">
    <property type="entry name" value="FAD_binding_4"/>
    <property type="match status" value="1"/>
</dbReference>
<protein>
    <submittedName>
        <fullName evidence="5">FAD-binding oxidoreductase</fullName>
    </submittedName>
</protein>
<dbReference type="InterPro" id="IPR016167">
    <property type="entry name" value="FAD-bd_PCMH_sub1"/>
</dbReference>
<organism evidence="5 6">
    <name type="scientific">Spiribacter salinus</name>
    <dbReference type="NCBI Taxonomy" id="1335746"/>
    <lineage>
        <taxon>Bacteria</taxon>
        <taxon>Pseudomonadati</taxon>
        <taxon>Pseudomonadota</taxon>
        <taxon>Gammaproteobacteria</taxon>
        <taxon>Chromatiales</taxon>
        <taxon>Ectothiorhodospiraceae</taxon>
        <taxon>Spiribacter</taxon>
    </lineage>
</organism>
<evidence type="ECO:0000256" key="2">
    <source>
        <dbReference type="ARBA" id="ARBA00022630"/>
    </source>
</evidence>
<proteinExistence type="inferred from homology"/>
<comment type="caution">
    <text evidence="5">The sequence shown here is derived from an EMBL/GenBank/DDBJ whole genome shotgun (WGS) entry which is preliminary data.</text>
</comment>
<dbReference type="InterPro" id="IPR016166">
    <property type="entry name" value="FAD-bd_PCMH"/>
</dbReference>
<dbReference type="GO" id="GO:0071949">
    <property type="term" value="F:FAD binding"/>
    <property type="evidence" value="ECO:0007669"/>
    <property type="project" value="InterPro"/>
</dbReference>
<dbReference type="InterPro" id="IPR036318">
    <property type="entry name" value="FAD-bd_PCMH-like_sf"/>
</dbReference>
<gene>
    <name evidence="5" type="ORF">FKY71_15020</name>
</gene>
<evidence type="ECO:0000256" key="3">
    <source>
        <dbReference type="ARBA" id="ARBA00022827"/>
    </source>
</evidence>
<feature type="domain" description="FAD-binding PCMH-type" evidence="4">
    <location>
        <begin position="38"/>
        <end position="224"/>
    </location>
</feature>
<dbReference type="InterPro" id="IPR016164">
    <property type="entry name" value="FAD-linked_Oxase-like_C"/>
</dbReference>
<dbReference type="Proteomes" id="UP000315400">
    <property type="component" value="Unassembled WGS sequence"/>
</dbReference>
<dbReference type="GO" id="GO:0008720">
    <property type="term" value="F:D-lactate dehydrogenase (NAD+) activity"/>
    <property type="evidence" value="ECO:0007669"/>
    <property type="project" value="TreeGrafter"/>
</dbReference>
<dbReference type="PANTHER" id="PTHR11748:SF111">
    <property type="entry name" value="D-LACTATE DEHYDROGENASE, MITOCHONDRIAL-RELATED"/>
    <property type="match status" value="1"/>
</dbReference>
<comment type="similarity">
    <text evidence="1">Belongs to the FAD-binding oxidoreductase/transferase type 4 family.</text>
</comment>
<dbReference type="EMBL" id="VIFK01000252">
    <property type="protein sequence ID" value="TQE98216.1"/>
    <property type="molecule type" value="Genomic_DNA"/>
</dbReference>
<accession>A0A540VND2</accession>
<dbReference type="GO" id="GO:0004458">
    <property type="term" value="F:D-lactate dehydrogenase (cytochrome) activity"/>
    <property type="evidence" value="ECO:0007669"/>
    <property type="project" value="TreeGrafter"/>
</dbReference>
<keyword evidence="3" id="KW-0274">FAD</keyword>
<dbReference type="PROSITE" id="PS51387">
    <property type="entry name" value="FAD_PCMH"/>
    <property type="match status" value="1"/>
</dbReference>
<evidence type="ECO:0000259" key="4">
    <source>
        <dbReference type="PROSITE" id="PS51387"/>
    </source>
</evidence>
<dbReference type="InterPro" id="IPR006094">
    <property type="entry name" value="Oxid_FAD_bind_N"/>
</dbReference>
<dbReference type="AlphaFoldDB" id="A0A540VND2"/>
<evidence type="ECO:0000313" key="6">
    <source>
        <dbReference type="Proteomes" id="UP000315400"/>
    </source>
</evidence>
<dbReference type="InterPro" id="IPR016169">
    <property type="entry name" value="FAD-bd_PCMH_sub2"/>
</dbReference>
<dbReference type="GO" id="GO:1903457">
    <property type="term" value="P:lactate catabolic process"/>
    <property type="evidence" value="ECO:0007669"/>
    <property type="project" value="TreeGrafter"/>
</dbReference>
<keyword evidence="2" id="KW-0285">Flavoprotein</keyword>
<dbReference type="Gene3D" id="3.30.43.10">
    <property type="entry name" value="Uridine Diphospho-n-acetylenolpyruvylglucosamine Reductase, domain 2"/>
    <property type="match status" value="1"/>
</dbReference>
<dbReference type="SUPFAM" id="SSF56176">
    <property type="entry name" value="FAD-binding/transporter-associated domain-like"/>
    <property type="match status" value="1"/>
</dbReference>
<dbReference type="InterPro" id="IPR016170">
    <property type="entry name" value="Cytok_DH_C_sf"/>
</dbReference>
<name>A0A540VND2_9GAMM</name>
<dbReference type="Gene3D" id="3.30.465.10">
    <property type="match status" value="1"/>
</dbReference>
<reference evidence="5 6" key="1">
    <citation type="submission" date="2019-06" db="EMBL/GenBank/DDBJ databases">
        <title>Metagenome assembled Genome of Spiribacter salinus SL48-SHIP from the microbial mat of Salt Lake 48 (Novosibirsk region, Russia).</title>
        <authorList>
            <person name="Shipova A."/>
            <person name="Rozanov A.S."/>
            <person name="Bryanskaya A.V."/>
            <person name="Peltek S.E."/>
        </authorList>
    </citation>
    <scope>NUCLEOTIDE SEQUENCE [LARGE SCALE GENOMIC DNA]</scope>
    <source>
        <strain evidence="5">SL48-SHIP-2</strain>
    </source>
</reference>
<evidence type="ECO:0000256" key="1">
    <source>
        <dbReference type="ARBA" id="ARBA00008000"/>
    </source>
</evidence>
<dbReference type="PANTHER" id="PTHR11748">
    <property type="entry name" value="D-LACTATE DEHYDROGENASE"/>
    <property type="match status" value="1"/>
</dbReference>